<keyword evidence="3" id="KW-1185">Reference proteome</keyword>
<dbReference type="Proteomes" id="UP000548726">
    <property type="component" value="Unassembled WGS sequence"/>
</dbReference>
<gene>
    <name evidence="2" type="ORF">DmAi_11200</name>
</gene>
<dbReference type="InterPro" id="IPR036844">
    <property type="entry name" value="Hint_dom_sf"/>
</dbReference>
<comment type="caution">
    <text evidence="2">The sequence shown here is derived from an EMBL/GenBank/DDBJ whole genome shotgun (WGS) entry which is preliminary data.</text>
</comment>
<sequence>MIRNATLSTTSDSSVDFQQIEENAVSAGGSTDQYAGGEANYHHHNMTWSWAGGATGDWTDPANWVLTDSTGNVVDTSTISGSAIPQSQQNADVSVGASGSTASSVTVVANAPIYNQFRSLSVWENGTLKITAQGSKGTHGYVFAVAGFENDGNIIVDTPSLVEFGGVTANRGDGTITIMNNHGNVVFDDGSLNNGGTLNLINASLGSAGKPMWVNGGTVNLQQNSSVFLNSGAGTTINVDPATVNTIYVQDNGFLHTGTGSTNDQTSAINGVSENTRFGVAGLTTAPVSATYTANTDGSYTLKIAMADGSDLTYTNLHMAAGYTPPASLNIVQDSATSGWDIEDTSSTPATGGYTDNTLHQQMVTTATTATDAGGDTSQYSSSAEDFHQHDMSWHWTGAKSSDWNDSANWTLLDSTGNVVDTSNTDVWTSNPIPQSEQNADVNIGGMNSTDDPQIVVDNVVDYNQIRSLSVWQSGVLKITAQAGSGYVGNVFATAGFENNGTIIIDTPSNVELGGVTMNRESGVITILNNQGNVTLDGGALNNAGTLNLINASLGTVDKPVWVQGGTVNMAKNSTLFAQPGISYDTLTTINVDPTTVNTVYIDNPGDKTQTGNVALNGVSENTRFGIADLTSKPVSATYTLNADKTSYTLTIGLANGNTVTYGTITPTDGYVPSSTQIVEDSANNGWLIESDSSEACFLAGSMIRTVSGDVRVEEIRLGDRLVTFDWKNGCDVTRTVVWVAKAHTTVRSGVPADEAGYPVRVLKDAIAEGVPYKDMLITAEHCLFFEDKFVPVRMLVNGRSVFYDTSITSYDYYHVETQDHSVIIADGMLTESYLDTGNRASFRQEGKVAALRAAGKRTWEQDAAAPLCVSRSFVEPLFRALEGRTSTVAGSQTPLAPATLHRDADLHLVMGNGAVIRPVRYDGQTYSFMLPAGTETVRILSRASRPSDVVGPFVDDRRSLGVAVRAIQFISNTQRTEVTTYRDDATLNGWYPAQGQISVWTNGNAVLPLSEQTDGKMGMLMITADLADGYLAEPEQAAPALARSA</sequence>
<name>A0A6V8I6D3_9PROT</name>
<accession>A0A6V8I6D3</accession>
<dbReference type="InterPro" id="IPR028992">
    <property type="entry name" value="Hedgehog/Intein_dom"/>
</dbReference>
<proteinExistence type="predicted"/>
<evidence type="ECO:0000313" key="2">
    <source>
        <dbReference type="EMBL" id="GFE93061.1"/>
    </source>
</evidence>
<dbReference type="EMBL" id="BLJP01000002">
    <property type="protein sequence ID" value="GFE93061.1"/>
    <property type="molecule type" value="Genomic_DNA"/>
</dbReference>
<feature type="domain" description="Hedgehog/Intein (Hint)" evidence="1">
    <location>
        <begin position="697"/>
        <end position="837"/>
    </location>
</feature>
<protein>
    <recommendedName>
        <fullName evidence="1">Hedgehog/Intein (Hint) domain-containing protein</fullName>
    </recommendedName>
</protein>
<dbReference type="Gene3D" id="2.170.16.10">
    <property type="entry name" value="Hedgehog/Intein (Hint) domain"/>
    <property type="match status" value="1"/>
</dbReference>
<dbReference type="Pfam" id="PF13403">
    <property type="entry name" value="Hint_2"/>
    <property type="match status" value="1"/>
</dbReference>
<dbReference type="AlphaFoldDB" id="A0A6V8I6D3"/>
<evidence type="ECO:0000259" key="1">
    <source>
        <dbReference type="Pfam" id="PF13403"/>
    </source>
</evidence>
<dbReference type="OrthoDB" id="7284755at2"/>
<evidence type="ECO:0000313" key="3">
    <source>
        <dbReference type="Proteomes" id="UP000548726"/>
    </source>
</evidence>
<organism evidence="2 3">
    <name type="scientific">Acetobacter persici</name>
    <dbReference type="NCBI Taxonomy" id="1076596"/>
    <lineage>
        <taxon>Bacteria</taxon>
        <taxon>Pseudomonadati</taxon>
        <taxon>Pseudomonadota</taxon>
        <taxon>Alphaproteobacteria</taxon>
        <taxon>Acetobacterales</taxon>
        <taxon>Acetobacteraceae</taxon>
        <taxon>Acetobacter</taxon>
    </lineage>
</organism>
<reference evidence="2 3" key="1">
    <citation type="journal article" date="2020" name="Cell Rep.">
        <title>Local necrotic cells trigger systemic immune activation via gut microbiome dysbiosis in Drosophila.</title>
        <authorList>
            <person name="Kosakamoto H."/>
            <person name="Yamauchi T."/>
            <person name="Akuzawa-Tokita Y."/>
            <person name="Nishimura K."/>
            <person name="Soga T."/>
            <person name="Murakami T."/>
            <person name="Mori H."/>
            <person name="Yamamoto K."/>
            <person name="Miyazaki R."/>
            <person name="Koto A."/>
            <person name="Miura M."/>
            <person name="Obata F."/>
        </authorList>
    </citation>
    <scope>NUCLEOTIDE SEQUENCE [LARGE SCALE GENOMIC DNA]</scope>
    <source>
        <strain evidence="2 3">Ai</strain>
    </source>
</reference>
<dbReference type="SUPFAM" id="SSF51294">
    <property type="entry name" value="Hedgehog/intein (Hint) domain"/>
    <property type="match status" value="1"/>
</dbReference>